<dbReference type="EMBL" id="AXCP01009526">
    <property type="status" value="NOT_ANNOTATED_CDS"/>
    <property type="molecule type" value="Genomic_DNA"/>
</dbReference>
<name>A0A182J1S7_ANOAO</name>
<accession>A0A182J1S7</accession>
<protein>
    <submittedName>
        <fullName evidence="1">Uncharacterized protein</fullName>
    </submittedName>
</protein>
<evidence type="ECO:0000313" key="1">
    <source>
        <dbReference type="EnsemblMetazoa" id="AATE009720-PA.1"/>
    </source>
</evidence>
<sequence length="92" mass="9417">MDSTCTRASSGLQVAGLHSSTSVAVAPSNSVGSAARLASSASVTGASSYNGARRCCPRRRSLVTGASLDGENDVGHDGWLRRQHNVARCLVS</sequence>
<reference evidence="1" key="1">
    <citation type="submission" date="2022-08" db="UniProtKB">
        <authorList>
            <consortium name="EnsemblMetazoa"/>
        </authorList>
    </citation>
    <scope>IDENTIFICATION</scope>
    <source>
        <strain evidence="1">EBRO</strain>
    </source>
</reference>
<organism evidence="1">
    <name type="scientific">Anopheles atroparvus</name>
    <name type="common">European mosquito</name>
    <dbReference type="NCBI Taxonomy" id="41427"/>
    <lineage>
        <taxon>Eukaryota</taxon>
        <taxon>Metazoa</taxon>
        <taxon>Ecdysozoa</taxon>
        <taxon>Arthropoda</taxon>
        <taxon>Hexapoda</taxon>
        <taxon>Insecta</taxon>
        <taxon>Pterygota</taxon>
        <taxon>Neoptera</taxon>
        <taxon>Endopterygota</taxon>
        <taxon>Diptera</taxon>
        <taxon>Nematocera</taxon>
        <taxon>Culicoidea</taxon>
        <taxon>Culicidae</taxon>
        <taxon>Anophelinae</taxon>
        <taxon>Anopheles</taxon>
    </lineage>
</organism>
<dbReference type="VEuPathDB" id="VectorBase:AATE009720"/>
<dbReference type="AlphaFoldDB" id="A0A182J1S7"/>
<dbReference type="EnsemblMetazoa" id="AATE009720-RA">
    <property type="protein sequence ID" value="AATE009720-PA.1"/>
    <property type="gene ID" value="AATE009720"/>
</dbReference>
<proteinExistence type="predicted"/>